<sequence>MIVYLDEDDLVAAATAFLGHPPAVRDFGLLSSALARPAASMYGVEAYPALDEKAAALLLSVTKNHALIDGNKRLGWVAVRLFYALNGVRLVMPQDTAYALVVGVAAGEIDDVETVARRLAEHVVRRES</sequence>
<dbReference type="AlphaFoldDB" id="A0A0H2KPF1"/>
<evidence type="ECO:0000313" key="3">
    <source>
        <dbReference type="Proteomes" id="UP000035265"/>
    </source>
</evidence>
<dbReference type="InterPro" id="IPR006440">
    <property type="entry name" value="Doc"/>
</dbReference>
<protein>
    <recommendedName>
        <fullName evidence="1">Fido domain-containing protein</fullName>
    </recommendedName>
</protein>
<dbReference type="STRING" id="264251.FB00_15930"/>
<feature type="domain" description="Fido" evidence="1">
    <location>
        <begin position="5"/>
        <end position="121"/>
    </location>
</feature>
<dbReference type="InterPro" id="IPR053737">
    <property type="entry name" value="Type_II_TA_Toxin"/>
</dbReference>
<dbReference type="PROSITE" id="PS51459">
    <property type="entry name" value="FIDO"/>
    <property type="match status" value="1"/>
</dbReference>
<dbReference type="Pfam" id="PF02661">
    <property type="entry name" value="Fic"/>
    <property type="match status" value="1"/>
</dbReference>
<dbReference type="PANTHER" id="PTHR39426">
    <property type="entry name" value="HOMOLOGY TO DEATH-ON-CURING PROTEIN OF PHAGE P1"/>
    <property type="match status" value="1"/>
</dbReference>
<dbReference type="EMBL" id="JNBQ01000027">
    <property type="protein sequence ID" value="KLN33709.1"/>
    <property type="molecule type" value="Genomic_DNA"/>
</dbReference>
<dbReference type="NCBIfam" id="TIGR01550">
    <property type="entry name" value="DOC_P1"/>
    <property type="match status" value="1"/>
</dbReference>
<dbReference type="PATRIC" id="fig|264251.5.peg.3242"/>
<comment type="caution">
    <text evidence="2">The sequence shown here is derived from an EMBL/GenBank/DDBJ whole genome shotgun (WGS) entry which is preliminary data.</text>
</comment>
<keyword evidence="3" id="KW-1185">Reference proteome</keyword>
<proteinExistence type="predicted"/>
<organism evidence="2 3">
    <name type="scientific">Cellulosimicrobium funkei</name>
    <dbReference type="NCBI Taxonomy" id="264251"/>
    <lineage>
        <taxon>Bacteria</taxon>
        <taxon>Bacillati</taxon>
        <taxon>Actinomycetota</taxon>
        <taxon>Actinomycetes</taxon>
        <taxon>Micrococcales</taxon>
        <taxon>Promicromonosporaceae</taxon>
        <taxon>Cellulosimicrobium</taxon>
    </lineage>
</organism>
<dbReference type="PANTHER" id="PTHR39426:SF1">
    <property type="entry name" value="HOMOLOGY TO DEATH-ON-CURING PROTEIN OF PHAGE P1"/>
    <property type="match status" value="1"/>
</dbReference>
<dbReference type="GO" id="GO:0016301">
    <property type="term" value="F:kinase activity"/>
    <property type="evidence" value="ECO:0007669"/>
    <property type="project" value="InterPro"/>
</dbReference>
<name>A0A0H2KPF1_9MICO</name>
<evidence type="ECO:0000313" key="2">
    <source>
        <dbReference type="EMBL" id="KLN33709.1"/>
    </source>
</evidence>
<dbReference type="Gene3D" id="1.20.120.1870">
    <property type="entry name" value="Fic/DOC protein, Fido domain"/>
    <property type="match status" value="1"/>
</dbReference>
<dbReference type="Proteomes" id="UP000035265">
    <property type="component" value="Unassembled WGS sequence"/>
</dbReference>
<gene>
    <name evidence="2" type="ORF">FB00_15930</name>
</gene>
<dbReference type="InterPro" id="IPR003812">
    <property type="entry name" value="Fido"/>
</dbReference>
<dbReference type="RefSeq" id="WP_047233834.1">
    <property type="nucleotide sequence ID" value="NZ_JNBQ01000027.1"/>
</dbReference>
<accession>A0A0H2KPF1</accession>
<reference evidence="2 3" key="1">
    <citation type="submission" date="2014-05" db="EMBL/GenBank/DDBJ databases">
        <title>Cellulosimicrobium funkei U11 genome.</title>
        <authorList>
            <person name="Hu C."/>
            <person name="Gong Y."/>
            <person name="Wan W."/>
            <person name="Jiang M."/>
        </authorList>
    </citation>
    <scope>NUCLEOTIDE SEQUENCE [LARGE SCALE GENOMIC DNA]</scope>
    <source>
        <strain evidence="2 3">U11</strain>
    </source>
</reference>
<evidence type="ECO:0000259" key="1">
    <source>
        <dbReference type="PROSITE" id="PS51459"/>
    </source>
</evidence>